<proteinExistence type="predicted"/>
<name>A0A2S7U3I0_9BACT</name>
<gene>
    <name evidence="1" type="ORF">BSZ32_11580</name>
</gene>
<dbReference type="RefSeq" id="WP_105043561.1">
    <property type="nucleotide sequence ID" value="NZ_MQWA01000001.1"/>
</dbReference>
<evidence type="ECO:0000313" key="2">
    <source>
        <dbReference type="Proteomes" id="UP000239907"/>
    </source>
</evidence>
<dbReference type="Proteomes" id="UP000239907">
    <property type="component" value="Unassembled WGS sequence"/>
</dbReference>
<accession>A0A2S7U3I0</accession>
<dbReference type="AlphaFoldDB" id="A0A2S7U3I0"/>
<organism evidence="1 2">
    <name type="scientific">Rubritalea profundi</name>
    <dbReference type="NCBI Taxonomy" id="1658618"/>
    <lineage>
        <taxon>Bacteria</taxon>
        <taxon>Pseudomonadati</taxon>
        <taxon>Verrucomicrobiota</taxon>
        <taxon>Verrucomicrobiia</taxon>
        <taxon>Verrucomicrobiales</taxon>
        <taxon>Rubritaleaceae</taxon>
        <taxon>Rubritalea</taxon>
    </lineage>
</organism>
<protein>
    <submittedName>
        <fullName evidence="1">Uncharacterized protein</fullName>
    </submittedName>
</protein>
<reference evidence="1 2" key="1">
    <citation type="submission" date="2016-12" db="EMBL/GenBank/DDBJ databases">
        <title>Study of bacterial adaptation to deep sea.</title>
        <authorList>
            <person name="Song J."/>
            <person name="Yoshizawa S."/>
            <person name="Kogure K."/>
        </authorList>
    </citation>
    <scope>NUCLEOTIDE SEQUENCE [LARGE SCALE GENOMIC DNA]</scope>
    <source>
        <strain evidence="1 2">SAORIC-165</strain>
    </source>
</reference>
<evidence type="ECO:0000313" key="1">
    <source>
        <dbReference type="EMBL" id="PQJ29067.1"/>
    </source>
</evidence>
<dbReference type="EMBL" id="MQWA01000001">
    <property type="protein sequence ID" value="PQJ29067.1"/>
    <property type="molecule type" value="Genomic_DNA"/>
</dbReference>
<sequence length="64" mass="6775">MLDAGNSANTVQGGYYETITSSDNFGISIKSAGIDHEVKQNLAFAVSGRAEVDDVKIWKLAAAK</sequence>
<keyword evidence="2" id="KW-1185">Reference proteome</keyword>
<comment type="caution">
    <text evidence="1">The sequence shown here is derived from an EMBL/GenBank/DDBJ whole genome shotgun (WGS) entry which is preliminary data.</text>
</comment>